<evidence type="ECO:0000256" key="1">
    <source>
        <dbReference type="ARBA" id="ARBA00010233"/>
    </source>
</evidence>
<evidence type="ECO:0000259" key="6">
    <source>
        <dbReference type="Pfam" id="PF02016"/>
    </source>
</evidence>
<evidence type="ECO:0000313" key="9">
    <source>
        <dbReference type="Proteomes" id="UP001459714"/>
    </source>
</evidence>
<dbReference type="InterPro" id="IPR029062">
    <property type="entry name" value="Class_I_gatase-like"/>
</dbReference>
<dbReference type="Gene3D" id="3.40.50.10740">
    <property type="entry name" value="Class I glutamine amidotransferase-like"/>
    <property type="match status" value="1"/>
</dbReference>
<dbReference type="PANTHER" id="PTHR30237">
    <property type="entry name" value="MURAMOYLTETRAPEPTIDE CARBOXYPEPTIDASE"/>
    <property type="match status" value="1"/>
</dbReference>
<dbReference type="Pfam" id="PF02016">
    <property type="entry name" value="Peptidase_S66"/>
    <property type="match status" value="1"/>
</dbReference>
<dbReference type="RefSeq" id="WP_342020921.1">
    <property type="nucleotide sequence ID" value="NZ_JBBYAK010000001.1"/>
</dbReference>
<dbReference type="InterPro" id="IPR027461">
    <property type="entry name" value="Carboxypeptidase_A_C_sf"/>
</dbReference>
<evidence type="ECO:0000313" key="8">
    <source>
        <dbReference type="EMBL" id="MEL3956329.1"/>
    </source>
</evidence>
<proteinExistence type="inferred from homology"/>
<evidence type="ECO:0000256" key="4">
    <source>
        <dbReference type="ARBA" id="ARBA00022801"/>
    </source>
</evidence>
<organism evidence="8 9">
    <name type="scientific">Caldifermentibacillus hisashii</name>
    <dbReference type="NCBI Taxonomy" id="996558"/>
    <lineage>
        <taxon>Bacteria</taxon>
        <taxon>Bacillati</taxon>
        <taxon>Bacillota</taxon>
        <taxon>Bacilli</taxon>
        <taxon>Bacillales</taxon>
        <taxon>Bacillaceae</taxon>
        <taxon>Caldifermentibacillus</taxon>
    </lineage>
</organism>
<dbReference type="PIRSF" id="PIRSF028757">
    <property type="entry name" value="LD-carboxypeptidase"/>
    <property type="match status" value="1"/>
</dbReference>
<evidence type="ECO:0000256" key="2">
    <source>
        <dbReference type="ARBA" id="ARBA00022645"/>
    </source>
</evidence>
<evidence type="ECO:0000256" key="5">
    <source>
        <dbReference type="ARBA" id="ARBA00022825"/>
    </source>
</evidence>
<dbReference type="InterPro" id="IPR040449">
    <property type="entry name" value="Peptidase_S66_N"/>
</dbReference>
<dbReference type="Gene3D" id="3.50.30.60">
    <property type="entry name" value="LD-carboxypeptidase A C-terminal domain-like"/>
    <property type="match status" value="1"/>
</dbReference>
<dbReference type="SUPFAM" id="SSF141986">
    <property type="entry name" value="LD-carboxypeptidase A C-terminal domain-like"/>
    <property type="match status" value="1"/>
</dbReference>
<dbReference type="EMBL" id="JBBYAK010000001">
    <property type="protein sequence ID" value="MEL3956329.1"/>
    <property type="molecule type" value="Genomic_DNA"/>
</dbReference>
<evidence type="ECO:0000259" key="7">
    <source>
        <dbReference type="Pfam" id="PF17676"/>
    </source>
</evidence>
<comment type="similarity">
    <text evidence="1">Belongs to the peptidase S66 family.</text>
</comment>
<keyword evidence="9" id="KW-1185">Reference proteome</keyword>
<sequence length="313" mass="33932">MAKKPRLLQRGDTIGLVTLGSPILNQTTINIGIQTLKNLGFHVVLGRHVFSYDGIVAAPADQRAADLMDMFTNPSINMILATRGGTGIQSIFPYLDFGVISRNPKIISGYSDMTVLLNIIYQFSNLLTFHSLMVGDFRPNTPAYNFDQFFEATSTITSPRIIENPPNIALRSLVPGNVTGPIIGGNLTSLVNTLGTPYEIDTSGKIFVIEETNAPSNTIYRYLLQLLMSGKFDDCLGIVIGQCTNCLVSYGTTFDDLINALLVPLGKPMIANLATGHGYYKTTIPIGATVRLNATEPSLTVLEATVQLENPNV</sequence>
<dbReference type="Proteomes" id="UP001459714">
    <property type="component" value="Unassembled WGS sequence"/>
</dbReference>
<keyword evidence="2" id="KW-0121">Carboxypeptidase</keyword>
<feature type="domain" description="LD-carboxypeptidase N-terminal" evidence="6">
    <location>
        <begin position="14"/>
        <end position="130"/>
    </location>
</feature>
<comment type="caution">
    <text evidence="8">The sequence shown here is derived from an EMBL/GenBank/DDBJ whole genome shotgun (WGS) entry which is preliminary data.</text>
</comment>
<reference evidence="8 9" key="1">
    <citation type="submission" date="2024-03" db="EMBL/GenBank/DDBJ databases">
        <title>Bacilli Hybrid Assemblies.</title>
        <authorList>
            <person name="Kovac J."/>
        </authorList>
    </citation>
    <scope>NUCLEOTIDE SEQUENCE [LARGE SCALE GENOMIC DNA]</scope>
    <source>
        <strain evidence="8 9">FSL M8-0022</strain>
    </source>
</reference>
<evidence type="ECO:0000256" key="3">
    <source>
        <dbReference type="ARBA" id="ARBA00022670"/>
    </source>
</evidence>
<keyword evidence="4" id="KW-0378">Hydrolase</keyword>
<dbReference type="InterPro" id="IPR040921">
    <property type="entry name" value="Peptidase_S66C"/>
</dbReference>
<name>A0ABU9JV71_9BACI</name>
<dbReference type="CDD" id="cd07025">
    <property type="entry name" value="Peptidase_S66"/>
    <property type="match status" value="1"/>
</dbReference>
<keyword evidence="5" id="KW-0720">Serine protease</keyword>
<dbReference type="SUPFAM" id="SSF52317">
    <property type="entry name" value="Class I glutamine amidotransferase-like"/>
    <property type="match status" value="1"/>
</dbReference>
<gene>
    <name evidence="8" type="ORF">NST17_03770</name>
</gene>
<dbReference type="InterPro" id="IPR027478">
    <property type="entry name" value="LdcA_N"/>
</dbReference>
<dbReference type="InterPro" id="IPR003507">
    <property type="entry name" value="S66_fam"/>
</dbReference>
<dbReference type="Pfam" id="PF17676">
    <property type="entry name" value="Peptidase_S66C"/>
    <property type="match status" value="1"/>
</dbReference>
<accession>A0ABU9JV71</accession>
<dbReference type="PANTHER" id="PTHR30237:SF2">
    <property type="entry name" value="MUREIN TETRAPEPTIDE CARBOXYPEPTIDASE"/>
    <property type="match status" value="1"/>
</dbReference>
<protein>
    <submittedName>
        <fullName evidence="8">LD-carboxypeptidase</fullName>
    </submittedName>
</protein>
<keyword evidence="3" id="KW-0645">Protease</keyword>
<feature type="domain" description="LD-carboxypeptidase C-terminal" evidence="7">
    <location>
        <begin position="179"/>
        <end position="292"/>
    </location>
</feature>